<dbReference type="OrthoDB" id="1163803at2"/>
<dbReference type="RefSeq" id="WP_034241785.1">
    <property type="nucleotide sequence ID" value="NZ_AQRA01000004.1"/>
</dbReference>
<name>A0A023BVZ4_9FLAO</name>
<evidence type="ECO:0000313" key="1">
    <source>
        <dbReference type="EMBL" id="EZH74207.1"/>
    </source>
</evidence>
<keyword evidence="2" id="KW-1185">Reference proteome</keyword>
<gene>
    <name evidence="1" type="ORF">ATO12_15175</name>
</gene>
<sequence>MILKILKVNGVKVLKKQHQKSIHGGTYGCQNVARKCTEDSDCCSGSCGVERIINGNVVMLSICSFA</sequence>
<dbReference type="eggNOG" id="ENOG5032G7J">
    <property type="taxonomic scope" value="Bacteria"/>
</dbReference>
<dbReference type="EMBL" id="AQRA01000004">
    <property type="protein sequence ID" value="EZH74207.1"/>
    <property type="molecule type" value="Genomic_DNA"/>
</dbReference>
<proteinExistence type="predicted"/>
<organism evidence="1 2">
    <name type="scientific">Aquimarina atlantica</name>
    <dbReference type="NCBI Taxonomy" id="1317122"/>
    <lineage>
        <taxon>Bacteria</taxon>
        <taxon>Pseudomonadati</taxon>
        <taxon>Bacteroidota</taxon>
        <taxon>Flavobacteriia</taxon>
        <taxon>Flavobacteriales</taxon>
        <taxon>Flavobacteriaceae</taxon>
        <taxon>Aquimarina</taxon>
    </lineage>
</organism>
<evidence type="ECO:0000313" key="2">
    <source>
        <dbReference type="Proteomes" id="UP000023541"/>
    </source>
</evidence>
<accession>A0A023BVZ4</accession>
<dbReference type="AlphaFoldDB" id="A0A023BVZ4"/>
<reference evidence="1 2" key="1">
    <citation type="submission" date="2014-04" db="EMBL/GenBank/DDBJ databases">
        <title>Aquimarina sp. 22II-S11-z7 Genome Sequencing.</title>
        <authorList>
            <person name="Lai Q."/>
        </authorList>
    </citation>
    <scope>NUCLEOTIDE SEQUENCE [LARGE SCALE GENOMIC DNA]</scope>
    <source>
        <strain evidence="1 2">22II-S11-z7</strain>
    </source>
</reference>
<comment type="caution">
    <text evidence="1">The sequence shown here is derived from an EMBL/GenBank/DDBJ whole genome shotgun (WGS) entry which is preliminary data.</text>
</comment>
<protein>
    <submittedName>
        <fullName evidence="1">Uncharacterized protein</fullName>
    </submittedName>
</protein>
<dbReference type="Proteomes" id="UP000023541">
    <property type="component" value="Unassembled WGS sequence"/>
</dbReference>